<accession>D5X8J0</accession>
<dbReference type="KEGG" id="tjr:TherJR_2021"/>
<keyword evidence="5" id="KW-0051">Antiviral defense</keyword>
<comment type="similarity">
    <text evidence="2">Belongs to the CRISPR-associated Csm2 family.</text>
</comment>
<evidence type="ECO:0000256" key="5">
    <source>
        <dbReference type="ARBA" id="ARBA00023118"/>
    </source>
</evidence>
<evidence type="ECO:0000256" key="2">
    <source>
        <dbReference type="ARBA" id="ARBA00006896"/>
    </source>
</evidence>
<dbReference type="HOGENOM" id="CLU_131491_1_0_9"/>
<evidence type="ECO:0000313" key="7">
    <source>
        <dbReference type="EMBL" id="ADG82866.1"/>
    </source>
</evidence>
<dbReference type="Proteomes" id="UP000002377">
    <property type="component" value="Chromosome"/>
</dbReference>
<protein>
    <recommendedName>
        <fullName evidence="3">CRISPR system Cms protein Csm2</fullName>
    </recommendedName>
    <alternativeName>
        <fullName evidence="6">CRISPR type III A-associated protein Csm2</fullName>
    </alternativeName>
</protein>
<dbReference type="EMBL" id="CP002028">
    <property type="protein sequence ID" value="ADG82866.1"/>
    <property type="molecule type" value="Genomic_DNA"/>
</dbReference>
<dbReference type="GO" id="GO:0003723">
    <property type="term" value="F:RNA binding"/>
    <property type="evidence" value="ECO:0007669"/>
    <property type="project" value="UniProtKB-KW"/>
</dbReference>
<evidence type="ECO:0000313" key="8">
    <source>
        <dbReference type="Proteomes" id="UP000002377"/>
    </source>
</evidence>
<evidence type="ECO:0000256" key="1">
    <source>
        <dbReference type="ARBA" id="ARBA00003640"/>
    </source>
</evidence>
<keyword evidence="8" id="KW-1185">Reference proteome</keyword>
<sequence length="125" mass="14138">MSKDYVKRAAEVIKDLKKENGKMVTTSQIRKFLAGVNAIKNKVQIRTFQGEITEGRLPEDIQREIQALKVKLVYQCGREPKVKTFVEKAKLLDGIDAIEGSTKKFLDFAGYVEALVAYHKYEGGE</sequence>
<dbReference type="NCBIfam" id="TIGR01870">
    <property type="entry name" value="cas_TM1810_Csm2"/>
    <property type="match status" value="1"/>
</dbReference>
<evidence type="ECO:0000256" key="3">
    <source>
        <dbReference type="ARBA" id="ARBA00016118"/>
    </source>
</evidence>
<comment type="function">
    <text evidence="1">This subunit may be involved in monitoring complementarity of crRNA and target RNA.</text>
</comment>
<proteinExistence type="inferred from homology"/>
<name>D5X8J0_THEPJ</name>
<dbReference type="eggNOG" id="COG1421">
    <property type="taxonomic scope" value="Bacteria"/>
</dbReference>
<keyword evidence="4" id="KW-0694">RNA-binding</keyword>
<reference evidence="7 8" key="1">
    <citation type="submission" date="2010-05" db="EMBL/GenBank/DDBJ databases">
        <title>Complete sequence of Thermincola sp. JR.</title>
        <authorList>
            <consortium name="US DOE Joint Genome Institute"/>
            <person name="Lucas S."/>
            <person name="Copeland A."/>
            <person name="Lapidus A."/>
            <person name="Cheng J.-F."/>
            <person name="Bruce D."/>
            <person name="Goodwin L."/>
            <person name="Pitluck S."/>
            <person name="Chertkov O."/>
            <person name="Detter J.C."/>
            <person name="Han C."/>
            <person name="Tapia R."/>
            <person name="Land M."/>
            <person name="Hauser L."/>
            <person name="Kyrpides N."/>
            <person name="Mikhailova N."/>
            <person name="Hazen T.C."/>
            <person name="Woyke T."/>
        </authorList>
    </citation>
    <scope>NUCLEOTIDE SEQUENCE [LARGE SCALE GENOMIC DNA]</scope>
    <source>
        <strain evidence="7 8">JR</strain>
    </source>
</reference>
<organism evidence="7 8">
    <name type="scientific">Thermincola potens (strain JR)</name>
    <dbReference type="NCBI Taxonomy" id="635013"/>
    <lineage>
        <taxon>Bacteria</taxon>
        <taxon>Bacillati</taxon>
        <taxon>Bacillota</taxon>
        <taxon>Clostridia</taxon>
        <taxon>Eubacteriales</taxon>
        <taxon>Thermincolaceae</taxon>
        <taxon>Thermincola</taxon>
    </lineage>
</organism>
<dbReference type="CDD" id="cd09647">
    <property type="entry name" value="Csm2_III-A"/>
    <property type="match status" value="1"/>
</dbReference>
<dbReference type="RefSeq" id="WP_013120871.1">
    <property type="nucleotide sequence ID" value="NC_014152.1"/>
</dbReference>
<dbReference type="STRING" id="635013.TherJR_2021"/>
<evidence type="ECO:0000256" key="6">
    <source>
        <dbReference type="ARBA" id="ARBA00031723"/>
    </source>
</evidence>
<dbReference type="AlphaFoldDB" id="D5X8J0"/>
<dbReference type="OrthoDB" id="1862673at2"/>
<evidence type="ECO:0000256" key="4">
    <source>
        <dbReference type="ARBA" id="ARBA00022884"/>
    </source>
</evidence>
<dbReference type="InterPro" id="IPR010149">
    <property type="entry name" value="CRISPR-assoc_prot_Csm2_III-A"/>
</dbReference>
<dbReference type="Pfam" id="PF03750">
    <property type="entry name" value="Csm2_III-A"/>
    <property type="match status" value="1"/>
</dbReference>
<dbReference type="GO" id="GO:0051607">
    <property type="term" value="P:defense response to virus"/>
    <property type="evidence" value="ECO:0007669"/>
    <property type="project" value="UniProtKB-KW"/>
</dbReference>
<gene>
    <name evidence="7" type="ordered locus">TherJR_2021</name>
</gene>